<comment type="caution">
    <text evidence="1">The sequence shown here is derived from an EMBL/GenBank/DDBJ whole genome shotgun (WGS) entry which is preliminary data.</text>
</comment>
<dbReference type="EMBL" id="JBBPBN010000092">
    <property type="protein sequence ID" value="KAK8980676.1"/>
    <property type="molecule type" value="Genomic_DNA"/>
</dbReference>
<gene>
    <name evidence="1" type="ORF">V6N11_072991</name>
</gene>
<sequence>MTLGNQACLAGLMKIAKILCRHVSFLHLSATWDHVSGFWHCWGFAVLDERSQCLQGYRLAASPADIDAD</sequence>
<keyword evidence="2" id="KW-1185">Reference proteome</keyword>
<organism evidence="1 2">
    <name type="scientific">Hibiscus sabdariffa</name>
    <name type="common">roselle</name>
    <dbReference type="NCBI Taxonomy" id="183260"/>
    <lineage>
        <taxon>Eukaryota</taxon>
        <taxon>Viridiplantae</taxon>
        <taxon>Streptophyta</taxon>
        <taxon>Embryophyta</taxon>
        <taxon>Tracheophyta</taxon>
        <taxon>Spermatophyta</taxon>
        <taxon>Magnoliopsida</taxon>
        <taxon>eudicotyledons</taxon>
        <taxon>Gunneridae</taxon>
        <taxon>Pentapetalae</taxon>
        <taxon>rosids</taxon>
        <taxon>malvids</taxon>
        <taxon>Malvales</taxon>
        <taxon>Malvaceae</taxon>
        <taxon>Malvoideae</taxon>
        <taxon>Hibiscus</taxon>
    </lineage>
</organism>
<proteinExistence type="predicted"/>
<accession>A0ABR2NX10</accession>
<protein>
    <submittedName>
        <fullName evidence="1">Uncharacterized protein</fullName>
    </submittedName>
</protein>
<name>A0ABR2NX10_9ROSI</name>
<dbReference type="Proteomes" id="UP001396334">
    <property type="component" value="Unassembled WGS sequence"/>
</dbReference>
<evidence type="ECO:0000313" key="1">
    <source>
        <dbReference type="EMBL" id="KAK8980676.1"/>
    </source>
</evidence>
<reference evidence="1 2" key="1">
    <citation type="journal article" date="2024" name="G3 (Bethesda)">
        <title>Genome assembly of Hibiscus sabdariffa L. provides insights into metabolisms of medicinal natural products.</title>
        <authorList>
            <person name="Kim T."/>
        </authorList>
    </citation>
    <scope>NUCLEOTIDE SEQUENCE [LARGE SCALE GENOMIC DNA]</scope>
    <source>
        <strain evidence="1">TK-2024</strain>
        <tissue evidence="1">Old leaves</tissue>
    </source>
</reference>
<evidence type="ECO:0000313" key="2">
    <source>
        <dbReference type="Proteomes" id="UP001396334"/>
    </source>
</evidence>